<keyword evidence="3" id="KW-1185">Reference proteome</keyword>
<evidence type="ECO:0000256" key="1">
    <source>
        <dbReference type="SAM" id="MobiDB-lite"/>
    </source>
</evidence>
<gene>
    <name evidence="2" type="ORF">BV898_04051</name>
</gene>
<feature type="region of interest" description="Disordered" evidence="1">
    <location>
        <begin position="151"/>
        <end position="200"/>
    </location>
</feature>
<name>A0A1W0X4J8_HYPEX</name>
<accession>A0A1W0X4J8</accession>
<protein>
    <submittedName>
        <fullName evidence="2">Uncharacterized protein</fullName>
    </submittedName>
</protein>
<organism evidence="2 3">
    <name type="scientific">Hypsibius exemplaris</name>
    <name type="common">Freshwater tardigrade</name>
    <dbReference type="NCBI Taxonomy" id="2072580"/>
    <lineage>
        <taxon>Eukaryota</taxon>
        <taxon>Metazoa</taxon>
        <taxon>Ecdysozoa</taxon>
        <taxon>Tardigrada</taxon>
        <taxon>Eutardigrada</taxon>
        <taxon>Parachela</taxon>
        <taxon>Hypsibioidea</taxon>
        <taxon>Hypsibiidae</taxon>
        <taxon>Hypsibius</taxon>
    </lineage>
</organism>
<feature type="compositionally biased region" description="Low complexity" evidence="1">
    <location>
        <begin position="301"/>
        <end position="318"/>
    </location>
</feature>
<evidence type="ECO:0000313" key="2">
    <source>
        <dbReference type="EMBL" id="OQV22202.1"/>
    </source>
</evidence>
<dbReference type="AlphaFoldDB" id="A0A1W0X4J8"/>
<reference evidence="3" key="1">
    <citation type="submission" date="2017-01" db="EMBL/GenBank/DDBJ databases">
        <title>Comparative genomics of anhydrobiosis in the tardigrade Hypsibius dujardini.</title>
        <authorList>
            <person name="Yoshida Y."/>
            <person name="Koutsovoulos G."/>
            <person name="Laetsch D."/>
            <person name="Stevens L."/>
            <person name="Kumar S."/>
            <person name="Horikawa D."/>
            <person name="Ishino K."/>
            <person name="Komine S."/>
            <person name="Tomita M."/>
            <person name="Blaxter M."/>
            <person name="Arakawa K."/>
        </authorList>
    </citation>
    <scope>NUCLEOTIDE SEQUENCE [LARGE SCALE GENOMIC DNA]</scope>
    <source>
        <strain evidence="3">Z151</strain>
    </source>
</reference>
<evidence type="ECO:0000313" key="3">
    <source>
        <dbReference type="Proteomes" id="UP000192578"/>
    </source>
</evidence>
<dbReference type="EMBL" id="MTYJ01000019">
    <property type="protein sequence ID" value="OQV22202.1"/>
    <property type="molecule type" value="Genomic_DNA"/>
</dbReference>
<feature type="compositionally biased region" description="Low complexity" evidence="1">
    <location>
        <begin position="178"/>
        <end position="188"/>
    </location>
</feature>
<dbReference type="Proteomes" id="UP000192578">
    <property type="component" value="Unassembled WGS sequence"/>
</dbReference>
<sequence length="389" mass="42117">MKEGYRISFLLVEYIFYSCLFLNVTLSSQSQTKISSHLKDSSLRLPLLHTESMMVEQFGLAATTIRPPLLPTPRVRAALLPMPHIATIDLGESQPEPVAARVHFLAEKSRTSRDLLASPQDDALSWEDRMESESAYKKFAAMSTQTFLQAGDSFPGCSSRTGTESTSRSSFDPFPHWNSANSSSSSTSPDVWHIHSPEQPPKVFHSTSTINLRHLTADQVAEVKSGLIGVVWHGAVDQPSSARLFSATKRIQFPTKTTVTPVSRIKKTAVAVGNRTLDIDMEIDSSSSPPVADAHSRRLTSRSMSSSSLSSASSLSHSSCSCNSCQTPSRSECTTCSGGSSGPSDKMPATSVSARRSRTAMVKPEQQPETGDFFNIIAKIARKNSGGKG</sequence>
<feature type="region of interest" description="Disordered" evidence="1">
    <location>
        <begin position="281"/>
        <end position="318"/>
    </location>
</feature>
<feature type="compositionally biased region" description="Low complexity" evidence="1">
    <location>
        <begin position="158"/>
        <end position="170"/>
    </location>
</feature>
<feature type="region of interest" description="Disordered" evidence="1">
    <location>
        <begin position="333"/>
        <end position="371"/>
    </location>
</feature>
<comment type="caution">
    <text evidence="2">The sequence shown here is derived from an EMBL/GenBank/DDBJ whole genome shotgun (WGS) entry which is preliminary data.</text>
</comment>
<proteinExistence type="predicted"/>